<comment type="caution">
    <text evidence="1">The sequence shown here is derived from an EMBL/GenBank/DDBJ whole genome shotgun (WGS) entry which is preliminary data.</text>
</comment>
<proteinExistence type="predicted"/>
<name>A0AAW0DCU7_9AGAR</name>
<evidence type="ECO:0000313" key="1">
    <source>
        <dbReference type="EMBL" id="KAK7049161.1"/>
    </source>
</evidence>
<evidence type="ECO:0000313" key="2">
    <source>
        <dbReference type="Proteomes" id="UP001362999"/>
    </source>
</evidence>
<dbReference type="AlphaFoldDB" id="A0AAW0DCU7"/>
<gene>
    <name evidence="1" type="ORF">R3P38DRAFT_2872924</name>
</gene>
<dbReference type="EMBL" id="JAWWNJ010000009">
    <property type="protein sequence ID" value="KAK7049161.1"/>
    <property type="molecule type" value="Genomic_DNA"/>
</dbReference>
<organism evidence="1 2">
    <name type="scientific">Favolaschia claudopus</name>
    <dbReference type="NCBI Taxonomy" id="2862362"/>
    <lineage>
        <taxon>Eukaryota</taxon>
        <taxon>Fungi</taxon>
        <taxon>Dikarya</taxon>
        <taxon>Basidiomycota</taxon>
        <taxon>Agaricomycotina</taxon>
        <taxon>Agaricomycetes</taxon>
        <taxon>Agaricomycetidae</taxon>
        <taxon>Agaricales</taxon>
        <taxon>Marasmiineae</taxon>
        <taxon>Mycenaceae</taxon>
        <taxon>Favolaschia</taxon>
    </lineage>
</organism>
<reference evidence="1 2" key="1">
    <citation type="journal article" date="2024" name="J Genomics">
        <title>Draft genome sequencing and assembly of Favolaschia claudopus CIRM-BRFM 2984 isolated from oak limbs.</title>
        <authorList>
            <person name="Navarro D."/>
            <person name="Drula E."/>
            <person name="Chaduli D."/>
            <person name="Cazenave R."/>
            <person name="Ahrendt S."/>
            <person name="Wang J."/>
            <person name="Lipzen A."/>
            <person name="Daum C."/>
            <person name="Barry K."/>
            <person name="Grigoriev I.V."/>
            <person name="Favel A."/>
            <person name="Rosso M.N."/>
            <person name="Martin F."/>
        </authorList>
    </citation>
    <scope>NUCLEOTIDE SEQUENCE [LARGE SCALE GENOMIC DNA]</scope>
    <source>
        <strain evidence="1 2">CIRM-BRFM 2984</strain>
    </source>
</reference>
<dbReference type="Proteomes" id="UP001362999">
    <property type="component" value="Unassembled WGS sequence"/>
</dbReference>
<accession>A0AAW0DCU7</accession>
<protein>
    <submittedName>
        <fullName evidence="1">Uncharacterized protein</fullName>
    </submittedName>
</protein>
<sequence length="259" mass="28556">MRVRRIVTSANVADDVVHLVIAVPLSSAREEGDEAAHDVVVVLGMGGLSWSSGRGGGRYKGGRGCGCRRGDSRGGWSRRDRGGEAGDGALKLVDAIEQGGEDARIDLVDCEHGVVELPILVVLRVEEVLSNTVHLVDVLLYGGHELNHIVHFVRQSAHAVVVPYSRSEQPVQIFKDRRYLSRRVFFSRPRWVEGLEATKSSKGVGGVGRGSFRCGSSGRASRRRRRAGWCARWRRRGAIDRGCRGDGNERRWRRGLLRS</sequence>
<keyword evidence="2" id="KW-1185">Reference proteome</keyword>